<dbReference type="SUPFAM" id="SSF48371">
    <property type="entry name" value="ARM repeat"/>
    <property type="match status" value="1"/>
</dbReference>
<organism evidence="1 2">
    <name type="scientific">Chondrus crispus</name>
    <name type="common">Carrageen Irish moss</name>
    <name type="synonym">Polymorpha crispa</name>
    <dbReference type="NCBI Taxonomy" id="2769"/>
    <lineage>
        <taxon>Eukaryota</taxon>
        <taxon>Rhodophyta</taxon>
        <taxon>Florideophyceae</taxon>
        <taxon>Rhodymeniophycidae</taxon>
        <taxon>Gigartinales</taxon>
        <taxon>Gigartinaceae</taxon>
        <taxon>Chondrus</taxon>
    </lineage>
</organism>
<proteinExistence type="predicted"/>
<dbReference type="PANTHER" id="PTHR12697">
    <property type="entry name" value="PBS LYASE HEAT-LIKE PROTEIN"/>
    <property type="match status" value="1"/>
</dbReference>
<dbReference type="Proteomes" id="UP000012073">
    <property type="component" value="Unassembled WGS sequence"/>
</dbReference>
<dbReference type="RefSeq" id="XP_005710709.1">
    <property type="nucleotide sequence ID" value="XM_005710652.1"/>
</dbReference>
<keyword evidence="1" id="KW-0456">Lyase</keyword>
<dbReference type="Pfam" id="PF13646">
    <property type="entry name" value="HEAT_2"/>
    <property type="match status" value="2"/>
</dbReference>
<protein>
    <submittedName>
        <fullName evidence="1">Possible phycoerythrobilin phycoerythrin lyase, MpeU/V family</fullName>
    </submittedName>
</protein>
<evidence type="ECO:0000313" key="1">
    <source>
        <dbReference type="EMBL" id="CDF40415.1"/>
    </source>
</evidence>
<dbReference type="Gramene" id="CDF40415">
    <property type="protein sequence ID" value="CDF40415"/>
    <property type="gene ID" value="CHC_T00008560001"/>
</dbReference>
<dbReference type="InterPro" id="IPR016024">
    <property type="entry name" value="ARM-type_fold"/>
</dbReference>
<dbReference type="InterPro" id="IPR011989">
    <property type="entry name" value="ARM-like"/>
</dbReference>
<dbReference type="SMART" id="SM00567">
    <property type="entry name" value="EZ_HEAT"/>
    <property type="match status" value="6"/>
</dbReference>
<dbReference type="GO" id="GO:0016829">
    <property type="term" value="F:lyase activity"/>
    <property type="evidence" value="ECO:0007669"/>
    <property type="project" value="UniProtKB-KW"/>
</dbReference>
<dbReference type="KEGG" id="ccp:CHC_T00008560001"/>
<dbReference type="InterPro" id="IPR004155">
    <property type="entry name" value="PBS_lyase_HEAT"/>
</dbReference>
<dbReference type="PANTHER" id="PTHR12697:SF5">
    <property type="entry name" value="DEOXYHYPUSINE HYDROXYLASE"/>
    <property type="match status" value="1"/>
</dbReference>
<dbReference type="GeneID" id="17318420"/>
<name>R7QSP9_CHOCR</name>
<reference evidence="2" key="1">
    <citation type="journal article" date="2013" name="Proc. Natl. Acad. Sci. U.S.A.">
        <title>Genome structure and metabolic features in the red seaweed Chondrus crispus shed light on evolution of the Archaeplastida.</title>
        <authorList>
            <person name="Collen J."/>
            <person name="Porcel B."/>
            <person name="Carre W."/>
            <person name="Ball S.G."/>
            <person name="Chaparro C."/>
            <person name="Tonon T."/>
            <person name="Barbeyron T."/>
            <person name="Michel G."/>
            <person name="Noel B."/>
            <person name="Valentin K."/>
            <person name="Elias M."/>
            <person name="Artiguenave F."/>
            <person name="Arun A."/>
            <person name="Aury J.M."/>
            <person name="Barbosa-Neto J.F."/>
            <person name="Bothwell J.H."/>
            <person name="Bouget F.Y."/>
            <person name="Brillet L."/>
            <person name="Cabello-Hurtado F."/>
            <person name="Capella-Gutierrez S."/>
            <person name="Charrier B."/>
            <person name="Cladiere L."/>
            <person name="Cock J.M."/>
            <person name="Coelho S.M."/>
            <person name="Colleoni C."/>
            <person name="Czjzek M."/>
            <person name="Da Silva C."/>
            <person name="Delage L."/>
            <person name="Denoeud F."/>
            <person name="Deschamps P."/>
            <person name="Dittami S.M."/>
            <person name="Gabaldon T."/>
            <person name="Gachon C.M."/>
            <person name="Groisillier A."/>
            <person name="Herve C."/>
            <person name="Jabbari K."/>
            <person name="Katinka M."/>
            <person name="Kloareg B."/>
            <person name="Kowalczyk N."/>
            <person name="Labadie K."/>
            <person name="Leblanc C."/>
            <person name="Lopez P.J."/>
            <person name="McLachlan D.H."/>
            <person name="Meslet-Cladiere L."/>
            <person name="Moustafa A."/>
            <person name="Nehr Z."/>
            <person name="Nyvall Collen P."/>
            <person name="Panaud O."/>
            <person name="Partensky F."/>
            <person name="Poulain J."/>
            <person name="Rensing S.A."/>
            <person name="Rousvoal S."/>
            <person name="Samson G."/>
            <person name="Symeonidi A."/>
            <person name="Weissenbach J."/>
            <person name="Zambounis A."/>
            <person name="Wincker P."/>
            <person name="Boyen C."/>
        </authorList>
    </citation>
    <scope>NUCLEOTIDE SEQUENCE [LARGE SCALE GENOMIC DNA]</scope>
    <source>
        <strain evidence="2">cv. Stackhouse</strain>
    </source>
</reference>
<accession>R7QSP9</accession>
<keyword evidence="2" id="KW-1185">Reference proteome</keyword>
<dbReference type="AlphaFoldDB" id="R7QSP9"/>
<dbReference type="GO" id="GO:0016491">
    <property type="term" value="F:oxidoreductase activity"/>
    <property type="evidence" value="ECO:0007669"/>
    <property type="project" value="TreeGrafter"/>
</dbReference>
<dbReference type="EMBL" id="HG002168">
    <property type="protein sequence ID" value="CDF40415.1"/>
    <property type="molecule type" value="Genomic_DNA"/>
</dbReference>
<gene>
    <name evidence="1" type="ORF">CHC_T00008560001</name>
</gene>
<dbReference type="Gene3D" id="1.25.10.10">
    <property type="entry name" value="Leucine-rich Repeat Variant"/>
    <property type="match status" value="2"/>
</dbReference>
<sequence>MQSTTYAEDLRTLANDIDPSSTDALTSSVNEMMQAGDRPSQQQLEAMVIHLADARGMARLGLVEAFGKIGSVAVPPLLEGLSCCPNPVVRRSCGKALAKIGDSTATGPLLLALVHDEDTVARSSAAGALARMGSVAVTQLLDLISNPDVGMTAKGHAAWAIAYMQGDASETLFESLRHPNTDVRIAVVSALGAVAIGDALPMMGATSDDDWSEGDAEKAGMRERALKAISLALNDESPEVRAEAATALANAGCVNEVKRIAIMLTDDDSELRRCAALALMKLGDISVIEHLREREMDKSEVDSVRSVARLAANTLERSTIDDDWA</sequence>
<dbReference type="OrthoDB" id="4205at2759"/>
<evidence type="ECO:0000313" key="2">
    <source>
        <dbReference type="Proteomes" id="UP000012073"/>
    </source>
</evidence>